<comment type="caution">
    <text evidence="1">The sequence shown here is derived from an EMBL/GenBank/DDBJ whole genome shotgun (WGS) entry which is preliminary data.</text>
</comment>
<protein>
    <submittedName>
        <fullName evidence="1">Uncharacterized protein</fullName>
    </submittedName>
</protein>
<proteinExistence type="predicted"/>
<keyword evidence="2" id="KW-1185">Reference proteome</keyword>
<evidence type="ECO:0000313" key="1">
    <source>
        <dbReference type="EMBL" id="MBL3658307.1"/>
    </source>
</evidence>
<dbReference type="EMBL" id="JAESIY010000012">
    <property type="protein sequence ID" value="MBL3658307.1"/>
    <property type="molecule type" value="Genomic_DNA"/>
</dbReference>
<dbReference type="Proteomes" id="UP000659388">
    <property type="component" value="Unassembled WGS sequence"/>
</dbReference>
<accession>A0A937F8A9</accession>
<sequence length="222" mass="24567">MMKRFFMLFTLAILVWGCNDDEDYDVVLNSSGNLLVKLVDGEGAPVADGQLMLHLPASTESLLEVLEPDEAGNVDLGTLRSGEYLIDWYVNHNGLLYTPGTYLGVQVLAGEAVEKQINIESDIHLGTLEITIINADTDELVNGAQLLIVQNAFGFDSDMPFEDIMDRGMQYTTDGEGHVSLKLPTAKSFYIYYLDGESNNYLGRQNVSPGDVREVEYEITVN</sequence>
<gene>
    <name evidence="1" type="ORF">JL102_19300</name>
</gene>
<reference evidence="1" key="1">
    <citation type="submission" date="2021-01" db="EMBL/GenBank/DDBJ databases">
        <title>Fulvivirga kasyanovii gen. nov., sp nov., a novel member of the phylum Bacteroidetes isolated from seawater in a mussel farm.</title>
        <authorList>
            <person name="Zhao L.-H."/>
            <person name="Wang Z.-J."/>
        </authorList>
    </citation>
    <scope>NUCLEOTIDE SEQUENCE</scope>
    <source>
        <strain evidence="1">2943</strain>
    </source>
</reference>
<evidence type="ECO:0000313" key="2">
    <source>
        <dbReference type="Proteomes" id="UP000659388"/>
    </source>
</evidence>
<name>A0A937F8A9_9BACT</name>
<organism evidence="1 2">
    <name type="scientific">Fulvivirga sediminis</name>
    <dbReference type="NCBI Taxonomy" id="2803949"/>
    <lineage>
        <taxon>Bacteria</taxon>
        <taxon>Pseudomonadati</taxon>
        <taxon>Bacteroidota</taxon>
        <taxon>Cytophagia</taxon>
        <taxon>Cytophagales</taxon>
        <taxon>Fulvivirgaceae</taxon>
        <taxon>Fulvivirga</taxon>
    </lineage>
</organism>
<dbReference type="RefSeq" id="WP_202246103.1">
    <property type="nucleotide sequence ID" value="NZ_JAESIY010000012.1"/>
</dbReference>
<dbReference type="AlphaFoldDB" id="A0A937F8A9"/>